<dbReference type="SUPFAM" id="SSF49468">
    <property type="entry name" value="VHL"/>
    <property type="match status" value="1"/>
</dbReference>
<sequence>MSSALQDPAVYLIQPVHPDNEPGSKSVSGDKATKVTFINNRASPVHVWWINYEGKRVSYGTVAGKGGVKEQDTYVTHPWVIVDESNQSVLGIYHPGARPGRIILL</sequence>
<evidence type="ECO:0000313" key="8">
    <source>
        <dbReference type="Proteomes" id="UP000483672"/>
    </source>
</evidence>
<evidence type="ECO:0000313" key="5">
    <source>
        <dbReference type="EMBL" id="KAF3225124.1"/>
    </source>
</evidence>
<evidence type="ECO:0000313" key="7">
    <source>
        <dbReference type="Proteomes" id="UP000479691"/>
    </source>
</evidence>
<dbReference type="EMBL" id="WIWT01000002">
    <property type="protein sequence ID" value="KAF3223059.1"/>
    <property type="molecule type" value="Genomic_DNA"/>
</dbReference>
<dbReference type="EMBL" id="JAABOE010000024">
    <property type="protein sequence ID" value="KAF3184551.1"/>
    <property type="molecule type" value="Genomic_DNA"/>
</dbReference>
<dbReference type="InterPro" id="IPR036208">
    <property type="entry name" value="VHL_sf"/>
</dbReference>
<accession>A0A6G1LZU6</accession>
<dbReference type="OrthoDB" id="413400at2759"/>
<organism evidence="5 6">
    <name type="scientific">Orbilia oligospora</name>
    <name type="common">Nematode-trapping fungus</name>
    <name type="synonym">Arthrobotrys oligospora</name>
    <dbReference type="NCBI Taxonomy" id="2813651"/>
    <lineage>
        <taxon>Eukaryota</taxon>
        <taxon>Fungi</taxon>
        <taxon>Dikarya</taxon>
        <taxon>Ascomycota</taxon>
        <taxon>Pezizomycotina</taxon>
        <taxon>Orbiliomycetes</taxon>
        <taxon>Orbiliales</taxon>
        <taxon>Orbiliaceae</taxon>
        <taxon>Orbilia</taxon>
    </lineage>
</organism>
<evidence type="ECO:0000259" key="1">
    <source>
        <dbReference type="Pfam" id="PF01847"/>
    </source>
</evidence>
<dbReference type="Pfam" id="PF01847">
    <property type="entry name" value="VHL"/>
    <property type="match status" value="1"/>
</dbReference>
<dbReference type="InterPro" id="IPR024053">
    <property type="entry name" value="VHL_beta_dom"/>
</dbReference>
<dbReference type="Proteomes" id="UP000614610">
    <property type="component" value="Unassembled WGS sequence"/>
</dbReference>
<protein>
    <recommendedName>
        <fullName evidence="1">von Hippel-Lindau disease tumour suppressor beta domain-containing protein</fullName>
    </recommendedName>
</protein>
<reference evidence="6 7" key="1">
    <citation type="submission" date="2019-06" db="EMBL/GenBank/DDBJ databases">
        <authorList>
            <person name="Palmer J.M."/>
        </authorList>
    </citation>
    <scope>NUCLEOTIDE SEQUENCE [LARGE SCALE GENOMIC DNA]</scope>
    <source>
        <strain evidence="5 6">TWF106</strain>
        <strain evidence="3 8">TWF191</strain>
        <strain evidence="4">TWF679</strain>
        <strain evidence="2 7">TWF788</strain>
    </source>
</reference>
<evidence type="ECO:0000313" key="2">
    <source>
        <dbReference type="EMBL" id="KAF3184551.1"/>
    </source>
</evidence>
<dbReference type="Proteomes" id="UP000483672">
    <property type="component" value="Unassembled WGS sequence"/>
</dbReference>
<comment type="caution">
    <text evidence="5">The sequence shown here is derived from an EMBL/GenBank/DDBJ whole genome shotgun (WGS) entry which is preliminary data.</text>
</comment>
<proteinExistence type="predicted"/>
<gene>
    <name evidence="5" type="ORF">TWF106_003002</name>
    <name evidence="3" type="ORF">TWF191_009331</name>
    <name evidence="4" type="ORF">TWF679_004257</name>
    <name evidence="2" type="ORF">TWF788_005252</name>
</gene>
<evidence type="ECO:0000313" key="3">
    <source>
        <dbReference type="EMBL" id="KAF3215352.1"/>
    </source>
</evidence>
<dbReference type="Proteomes" id="UP000479691">
    <property type="component" value="Unassembled WGS sequence"/>
</dbReference>
<evidence type="ECO:0000313" key="6">
    <source>
        <dbReference type="Proteomes" id="UP000472727"/>
    </source>
</evidence>
<evidence type="ECO:0000313" key="4">
    <source>
        <dbReference type="EMBL" id="KAF3223059.1"/>
    </source>
</evidence>
<dbReference type="AlphaFoldDB" id="A0A6G1LZU6"/>
<dbReference type="Proteomes" id="UP000472727">
    <property type="component" value="Unassembled WGS sequence"/>
</dbReference>
<name>A0A6G1LZU6_ORBOL</name>
<dbReference type="Gene3D" id="2.60.40.780">
    <property type="entry name" value="von Hippel-Lindau disease tumour suppressor, beta domain"/>
    <property type="match status" value="1"/>
</dbReference>
<feature type="domain" description="von Hippel-Lindau disease tumour suppressor beta" evidence="1">
    <location>
        <begin position="26"/>
        <end position="88"/>
    </location>
</feature>
<dbReference type="InterPro" id="IPR037140">
    <property type="entry name" value="VHL_beta_dom_sf"/>
</dbReference>
<dbReference type="EMBL" id="WIWS01000016">
    <property type="protein sequence ID" value="KAF3225124.1"/>
    <property type="molecule type" value="Genomic_DNA"/>
</dbReference>
<dbReference type="EMBL" id="WIPF01000068">
    <property type="protein sequence ID" value="KAF3215352.1"/>
    <property type="molecule type" value="Genomic_DNA"/>
</dbReference>